<dbReference type="Gene3D" id="3.90.640.20">
    <property type="entry name" value="Heat-shock cognate protein, ATPase"/>
    <property type="match status" value="1"/>
</dbReference>
<evidence type="ECO:0000313" key="3">
    <source>
        <dbReference type="Proteomes" id="UP000664800"/>
    </source>
</evidence>
<dbReference type="InterPro" id="IPR000157">
    <property type="entry name" value="TIR_dom"/>
</dbReference>
<reference evidence="2" key="1">
    <citation type="submission" date="2021-02" db="EMBL/GenBank/DDBJ databases">
        <title>Thiocyanate and organic carbon inputs drive convergent selection for specific autotrophic Afipia and Thiobacillus strains within complex microbiomes.</title>
        <authorList>
            <person name="Huddy R.J."/>
            <person name="Sachdeva R."/>
            <person name="Kadzinga F."/>
            <person name="Kantor R.S."/>
            <person name="Harrison S.T.L."/>
            <person name="Banfield J.F."/>
        </authorList>
    </citation>
    <scope>NUCLEOTIDE SEQUENCE</scope>
    <source>
        <strain evidence="2">SCN18_13_7_16_R3_B_64_19</strain>
    </source>
</reference>
<dbReference type="AlphaFoldDB" id="A0A8I1MVP5"/>
<protein>
    <submittedName>
        <fullName evidence="2">TIR domain-containing protein</fullName>
    </submittedName>
</protein>
<gene>
    <name evidence="2" type="ORF">J0I24_10015</name>
</gene>
<organism evidence="2 3">
    <name type="scientific">Thiomonas arsenitoxydans (strain DSM 22701 / CIP 110005 / 3As)</name>
    <dbReference type="NCBI Taxonomy" id="426114"/>
    <lineage>
        <taxon>Bacteria</taxon>
        <taxon>Pseudomonadati</taxon>
        <taxon>Pseudomonadota</taxon>
        <taxon>Betaproteobacteria</taxon>
        <taxon>Burkholderiales</taxon>
        <taxon>Thiomonas</taxon>
    </lineage>
</organism>
<name>A0A8I1MVP5_THIA3</name>
<feature type="domain" description="TIR" evidence="1">
    <location>
        <begin position="5"/>
        <end position="138"/>
    </location>
</feature>
<accession>A0A8I1MVP5</accession>
<dbReference type="Gene3D" id="3.40.50.10140">
    <property type="entry name" value="Toll/interleukin-1 receptor homology (TIR) domain"/>
    <property type="match status" value="1"/>
</dbReference>
<dbReference type="InterPro" id="IPR021729">
    <property type="entry name" value="DUF3298"/>
</dbReference>
<dbReference type="InterPro" id="IPR037126">
    <property type="entry name" value="PdaC/RsiV-like_sf"/>
</dbReference>
<dbReference type="Pfam" id="PF13676">
    <property type="entry name" value="TIR_2"/>
    <property type="match status" value="1"/>
</dbReference>
<dbReference type="EMBL" id="JAFKMR010000019">
    <property type="protein sequence ID" value="MBN8744630.1"/>
    <property type="molecule type" value="Genomic_DNA"/>
</dbReference>
<evidence type="ECO:0000259" key="1">
    <source>
        <dbReference type="PROSITE" id="PS50104"/>
    </source>
</evidence>
<comment type="caution">
    <text evidence="2">The sequence shown here is derived from an EMBL/GenBank/DDBJ whole genome shotgun (WGS) entry which is preliminary data.</text>
</comment>
<proteinExistence type="predicted"/>
<dbReference type="PROSITE" id="PS50104">
    <property type="entry name" value="TIR"/>
    <property type="match status" value="1"/>
</dbReference>
<dbReference type="InterPro" id="IPR035897">
    <property type="entry name" value="Toll_tir_struct_dom_sf"/>
</dbReference>
<dbReference type="Proteomes" id="UP000664800">
    <property type="component" value="Unassembled WGS sequence"/>
</dbReference>
<sequence>MNDQSTHRVFISYATPDRDRVIPYYNWLRERGLDAWIDCRSIRPGQNWDFEIKRALDKSSFVVAFISSNSYNRRGYVQRELKIALDNLSEKLVDDIYIVPVILDDDVGIPEQLKGIQCISGSDVQCKEKISDAITYQLGRLGVQVDQTQRKQDIYWTSKTLRESWDGLPGYEFEAQLLSFTSDTYPNAYQIGDYLQGRMLDQLFRHRLNKLSQISDFYNYGQEKFSRTNTYDAHCGTPKLKGRVISVQYAVHWYGAGAAHSNFHFETHVFSLDPLARIPTLESMFSEPSKALSIIQDAIRKQLKSELPLKTEANHNFGTDWIERGTDKWEDFSAFVLAEDSIDLMFAPYQVASYAEGAKFAEVPYEMIVNLMRPDFRSLLGIEYLIHRPSAQQGIQPDGPASGGFSN</sequence>
<dbReference type="GO" id="GO:0007165">
    <property type="term" value="P:signal transduction"/>
    <property type="evidence" value="ECO:0007669"/>
    <property type="project" value="InterPro"/>
</dbReference>
<dbReference type="Pfam" id="PF11738">
    <property type="entry name" value="DUF3298"/>
    <property type="match status" value="1"/>
</dbReference>
<dbReference type="RefSeq" id="WP_276730564.1">
    <property type="nucleotide sequence ID" value="NZ_JAFKMR010000019.1"/>
</dbReference>
<dbReference type="SUPFAM" id="SSF52200">
    <property type="entry name" value="Toll/Interleukin receptor TIR domain"/>
    <property type="match status" value="1"/>
</dbReference>
<evidence type="ECO:0000313" key="2">
    <source>
        <dbReference type="EMBL" id="MBN8744630.1"/>
    </source>
</evidence>